<keyword evidence="9" id="KW-0325">Glycoprotein</keyword>
<feature type="compositionally biased region" description="Basic and acidic residues" evidence="12">
    <location>
        <begin position="1298"/>
        <end position="1311"/>
    </location>
</feature>
<evidence type="ECO:0000313" key="15">
    <source>
        <dbReference type="Proteomes" id="UP000728185"/>
    </source>
</evidence>
<feature type="transmembrane region" description="Helical" evidence="11">
    <location>
        <begin position="7"/>
        <end position="30"/>
    </location>
</feature>
<feature type="transmembrane region" description="Helical" evidence="11">
    <location>
        <begin position="1206"/>
        <end position="1229"/>
    </location>
</feature>
<evidence type="ECO:0000256" key="12">
    <source>
        <dbReference type="SAM" id="MobiDB-lite"/>
    </source>
</evidence>
<dbReference type="PROSITE" id="PS00242">
    <property type="entry name" value="INTEGRIN_ALPHA"/>
    <property type="match status" value="1"/>
</dbReference>
<keyword evidence="5 11" id="KW-0130">Cell adhesion</keyword>
<dbReference type="GO" id="GO:0005178">
    <property type="term" value="F:integrin binding"/>
    <property type="evidence" value="ECO:0007669"/>
    <property type="project" value="TreeGrafter"/>
</dbReference>
<dbReference type="Proteomes" id="UP000728185">
    <property type="component" value="Unassembled WGS sequence"/>
</dbReference>
<evidence type="ECO:0000256" key="4">
    <source>
        <dbReference type="ARBA" id="ARBA00022737"/>
    </source>
</evidence>
<evidence type="ECO:0000256" key="10">
    <source>
        <dbReference type="PROSITE-ProRule" id="PRU00803"/>
    </source>
</evidence>
<dbReference type="Gene3D" id="2.60.40.1530">
    <property type="entry name" value="ntegrin, alpha v. Chain A, domain 4"/>
    <property type="match status" value="1"/>
</dbReference>
<keyword evidence="15" id="KW-1185">Reference proteome</keyword>
<dbReference type="InterPro" id="IPR013519">
    <property type="entry name" value="Int_alpha_beta-p"/>
</dbReference>
<dbReference type="GO" id="GO:0008305">
    <property type="term" value="C:integrin complex"/>
    <property type="evidence" value="ECO:0007669"/>
    <property type="project" value="InterPro"/>
</dbReference>
<dbReference type="GO" id="GO:0009897">
    <property type="term" value="C:external side of plasma membrane"/>
    <property type="evidence" value="ECO:0007669"/>
    <property type="project" value="TreeGrafter"/>
</dbReference>
<evidence type="ECO:0000313" key="14">
    <source>
        <dbReference type="EMBL" id="KAA0185329.1"/>
    </source>
</evidence>
<keyword evidence="11" id="KW-0812">Transmembrane</keyword>
<feature type="compositionally biased region" description="Low complexity" evidence="12">
    <location>
        <begin position="1312"/>
        <end position="1323"/>
    </location>
</feature>
<dbReference type="PANTHER" id="PTHR23220:SF122">
    <property type="entry name" value="INTEGRIN ALPHA-PS1"/>
    <property type="match status" value="1"/>
</dbReference>
<evidence type="ECO:0000259" key="13">
    <source>
        <dbReference type="Pfam" id="PF20806"/>
    </source>
</evidence>
<accession>A0A8E0RQI9</accession>
<evidence type="ECO:0000256" key="11">
    <source>
        <dbReference type="RuleBase" id="RU003762"/>
    </source>
</evidence>
<feature type="repeat" description="FG-GAP" evidence="10">
    <location>
        <begin position="294"/>
        <end position="359"/>
    </location>
</feature>
<feature type="repeat" description="FG-GAP" evidence="10">
    <location>
        <begin position="384"/>
        <end position="439"/>
    </location>
</feature>
<dbReference type="InterPro" id="IPR032695">
    <property type="entry name" value="Integrin_dom_sf"/>
</dbReference>
<evidence type="ECO:0000256" key="9">
    <source>
        <dbReference type="ARBA" id="ARBA00023180"/>
    </source>
</evidence>
<dbReference type="GO" id="GO:0098609">
    <property type="term" value="P:cell-cell adhesion"/>
    <property type="evidence" value="ECO:0007669"/>
    <property type="project" value="TreeGrafter"/>
</dbReference>
<proteinExistence type="inferred from homology"/>
<dbReference type="OrthoDB" id="5317514at2759"/>
<reference evidence="14" key="1">
    <citation type="submission" date="2019-05" db="EMBL/GenBank/DDBJ databases">
        <title>Annotation for the trematode Fasciolopsis buski.</title>
        <authorList>
            <person name="Choi Y.-J."/>
        </authorList>
    </citation>
    <scope>NUCLEOTIDE SEQUENCE</scope>
    <source>
        <strain evidence="14">HT</strain>
        <tissue evidence="14">Whole worm</tissue>
    </source>
</reference>
<dbReference type="Pfam" id="PF01839">
    <property type="entry name" value="FG-GAP"/>
    <property type="match status" value="2"/>
</dbReference>
<gene>
    <name evidence="14" type="ORF">FBUS_03009</name>
</gene>
<keyword evidence="6 11" id="KW-0401">Integrin</keyword>
<dbReference type="SMART" id="SM00191">
    <property type="entry name" value="Int_alpha"/>
    <property type="match status" value="5"/>
</dbReference>
<dbReference type="InterPro" id="IPR013517">
    <property type="entry name" value="FG-GAP"/>
</dbReference>
<name>A0A8E0RQI9_9TREM</name>
<keyword evidence="8 11" id="KW-0675">Receptor</keyword>
<evidence type="ECO:0000256" key="2">
    <source>
        <dbReference type="ARBA" id="ARBA00008054"/>
    </source>
</evidence>
<keyword evidence="11" id="KW-1133">Transmembrane helix</keyword>
<dbReference type="InterPro" id="IPR018184">
    <property type="entry name" value="Integrin_alpha_C_CS"/>
</dbReference>
<comment type="caution">
    <text evidence="11">Lacks conserved residue(s) required for the propagation of feature annotation.</text>
</comment>
<comment type="similarity">
    <text evidence="2 11">Belongs to the integrin alpha chain family.</text>
</comment>
<sequence length="1341" mass="148178">MGKRKVAELVCVMSVNTLIILPSITLISAFNIDVHAPLLKSGSPRSNFGFSLLGFTLKNSYRGLVIGSPSGGDDGEVYWCPRMQSTCRRVEVNVAQLGRTPENVNGSLFGYSLSSVDPHSSGRLTVCAPRLSKYSSSMLYVTGGCFQLDEDLRNPELLHTSRKICEDIQEAAQRIDLRHCTMGGSVGQHPAAPHDIFMGGPYFHYAQGMGAIVETKNFTRHTTSLEDLYPNTLVGSSLATSNKIFGARPAKEHSVHVAFGGPGVPSTGSKVENVGTGLVLFYPRPSSKDEQHIRPVLRLSGTQFGSRFGHSLILIDINGDGWDDLIVGAPYHYLKAEEGRQSNYGAVFVFLNQQTRFARPVDDLASQKPFSYEPEDAFQMIIPTEDGHQCPISSLSGFGAALNGLGDINRDGFEDFAVGAPYGESGGLVFIYHGSKSGRIGSPSQVICRETIQTTQQFEGFGFSVGMNGLDLDGNNYPDVAIGAPMSDTVVVLRARPIVKFQAHLILADGSTELPDDLNHLPECEQESRLITGYHAVKVRCAKAQVFVTYSGIDGLGCQQAKEYLVTMILKSEPVDAWITENWDNQNELLAERKKRETNICGTNSAQIRSTNSNGPNNVTKRTLYQQYGVPPITFVGERTVTEFGAEAERFFLTNRSAVPSGLLSPGGYLKLNLTATCRESPEARAVNLRTLATAKTIPLLFRDVNLVDQTKPLSVGFKWVADMPNPYSSVEQIDQFPIADPKANTQVNQLTFKTPCFGRICCPRIKVEYKVAMTRDKNGPVVHIGDDKAQTIEIRAKVTNVGEDPAYMVNLVSNYPPMLLELDQPSLGMKLRPDAAICYLANPLPVGRTAECAIRWLVIGHQLTVQMAYFYVNSSIILGSSDLVDVIGSLDDQLRVNIKMVVNVSISGSVEPSTAYFSGNVSDGISSIVAENHIGNTRLLARFTVRNLRRHSLIPASRLIIDWPYEIAGDINEPHGKYLLYLLETPRVIQNMPTTPEEQLTNTSVVCDSRALDKLVNPHRYRVFSSLQNALEGVPVRTEPVDLPSSHPDKYPPLSSLPTLENVPVRLSDSNPHIKKKMTTLSCYNGALRCVPIACDLGRLSYKAGPITLQFSARLWDNTMRQASPNHYQTLININRLYVVSPFLLFPYLWEDFKKIFLTKLRLSSTWRADVKYGIDLDGLDHAQEAVELQIFNNLEPKPVPPRYMGLYIGLAVFGGVLLLALLVLILYKAGFFKRKRFFRRNPRPDKTVPATKPMAPKTKGSRTAAGAPQHHVGYRPIPQVDPYAFEHRNSGLHALHDPSRVSQQNDHRQSQQQQQPAGTRRSQIHPISQGSRHIQAWND</sequence>
<feature type="repeat" description="FG-GAP" evidence="10">
    <location>
        <begin position="447"/>
        <end position="510"/>
    </location>
</feature>
<keyword evidence="4" id="KW-0677">Repeat</keyword>
<comment type="subcellular location">
    <subcellularLocation>
        <location evidence="1 11">Membrane</location>
        <topology evidence="1 11">Single-pass type I membrane protein</topology>
    </subcellularLocation>
</comment>
<dbReference type="InterPro" id="IPR028994">
    <property type="entry name" value="Integrin_alpha_N"/>
</dbReference>
<evidence type="ECO:0000256" key="1">
    <source>
        <dbReference type="ARBA" id="ARBA00004479"/>
    </source>
</evidence>
<feature type="region of interest" description="Disordered" evidence="12">
    <location>
        <begin position="1244"/>
        <end position="1279"/>
    </location>
</feature>
<keyword evidence="7 11" id="KW-0472">Membrane</keyword>
<dbReference type="GO" id="GO:0007160">
    <property type="term" value="P:cell-matrix adhesion"/>
    <property type="evidence" value="ECO:0007669"/>
    <property type="project" value="TreeGrafter"/>
</dbReference>
<dbReference type="PANTHER" id="PTHR23220">
    <property type="entry name" value="INTEGRIN ALPHA"/>
    <property type="match status" value="1"/>
</dbReference>
<dbReference type="SUPFAM" id="SSF69179">
    <property type="entry name" value="Integrin domains"/>
    <property type="match status" value="2"/>
</dbReference>
<evidence type="ECO:0000256" key="3">
    <source>
        <dbReference type="ARBA" id="ARBA00022729"/>
    </source>
</evidence>
<feature type="compositionally biased region" description="Polar residues" evidence="12">
    <location>
        <begin position="1327"/>
        <end position="1341"/>
    </location>
</feature>
<keyword evidence="3" id="KW-0732">Signal</keyword>
<evidence type="ECO:0000256" key="8">
    <source>
        <dbReference type="ARBA" id="ARBA00023170"/>
    </source>
</evidence>
<evidence type="ECO:0000256" key="7">
    <source>
        <dbReference type="ARBA" id="ARBA00023136"/>
    </source>
</evidence>
<dbReference type="PROSITE" id="PS51470">
    <property type="entry name" value="FG_GAP"/>
    <property type="match status" value="3"/>
</dbReference>
<comment type="caution">
    <text evidence="14">The sequence shown here is derived from an EMBL/GenBank/DDBJ whole genome shotgun (WGS) entry which is preliminary data.</text>
</comment>
<organism evidence="14 15">
    <name type="scientific">Fasciolopsis buskii</name>
    <dbReference type="NCBI Taxonomy" id="27845"/>
    <lineage>
        <taxon>Eukaryota</taxon>
        <taxon>Metazoa</taxon>
        <taxon>Spiralia</taxon>
        <taxon>Lophotrochozoa</taxon>
        <taxon>Platyhelminthes</taxon>
        <taxon>Trematoda</taxon>
        <taxon>Digenea</taxon>
        <taxon>Plagiorchiida</taxon>
        <taxon>Echinostomata</taxon>
        <taxon>Echinostomatoidea</taxon>
        <taxon>Fasciolidae</taxon>
        <taxon>Fasciolopsis</taxon>
    </lineage>
</organism>
<dbReference type="GO" id="GO:0007229">
    <property type="term" value="P:integrin-mediated signaling pathway"/>
    <property type="evidence" value="ECO:0007669"/>
    <property type="project" value="UniProtKB-KW"/>
</dbReference>
<dbReference type="GO" id="GO:0033627">
    <property type="term" value="P:cell adhesion mediated by integrin"/>
    <property type="evidence" value="ECO:0007669"/>
    <property type="project" value="TreeGrafter"/>
</dbReference>
<evidence type="ECO:0000256" key="5">
    <source>
        <dbReference type="ARBA" id="ARBA00022889"/>
    </source>
</evidence>
<feature type="domain" description="Integrin alpha third immunoglobulin-like" evidence="13">
    <location>
        <begin position="905"/>
        <end position="1127"/>
    </location>
</feature>
<protein>
    <submittedName>
        <fullName evidence="14">Integrin</fullName>
    </submittedName>
</protein>
<dbReference type="Gene3D" id="2.130.10.130">
    <property type="entry name" value="Integrin alpha, N-terminal"/>
    <property type="match status" value="1"/>
</dbReference>
<dbReference type="InterPro" id="IPR000413">
    <property type="entry name" value="Integrin_alpha"/>
</dbReference>
<dbReference type="InterPro" id="IPR048286">
    <property type="entry name" value="Integrin_alpha_Ig-like_3"/>
</dbReference>
<feature type="region of interest" description="Disordered" evidence="12">
    <location>
        <begin position="1298"/>
        <end position="1341"/>
    </location>
</feature>
<dbReference type="Pfam" id="PF20806">
    <property type="entry name" value="Integrin_A_Ig_3"/>
    <property type="match status" value="1"/>
</dbReference>
<dbReference type="EMBL" id="LUCM01010550">
    <property type="protein sequence ID" value="KAA0185329.1"/>
    <property type="molecule type" value="Genomic_DNA"/>
</dbReference>
<dbReference type="SUPFAM" id="SSF69318">
    <property type="entry name" value="Integrin alpha N-terminal domain"/>
    <property type="match status" value="1"/>
</dbReference>
<dbReference type="PRINTS" id="PR01185">
    <property type="entry name" value="INTEGRINA"/>
</dbReference>
<dbReference type="Gene3D" id="1.20.5.930">
    <property type="entry name" value="Bicelle-embedded integrin alpha(iib) transmembrane segment"/>
    <property type="match status" value="1"/>
</dbReference>
<evidence type="ECO:0000256" key="6">
    <source>
        <dbReference type="ARBA" id="ARBA00023037"/>
    </source>
</evidence>